<dbReference type="Pfam" id="PF17014">
    <property type="entry name" value="Mad3_BUB1_I_2"/>
    <property type="match status" value="1"/>
</dbReference>
<dbReference type="Gene3D" id="1.25.40.430">
    <property type="match status" value="1"/>
</dbReference>
<dbReference type="VEuPathDB" id="MicrosporidiaDB:Eint_040180"/>
<dbReference type="EMBL" id="CP001945">
    <property type="protein sequence ID" value="ADM11309.1"/>
    <property type="molecule type" value="Genomic_DNA"/>
</dbReference>
<dbReference type="InterPro" id="IPR031522">
    <property type="entry name" value="Mad3_Bub1_I_2"/>
</dbReference>
<dbReference type="AlphaFoldDB" id="E0S6H4"/>
<evidence type="ECO:0000313" key="1">
    <source>
        <dbReference type="EMBL" id="ADM11309.1"/>
    </source>
</evidence>
<evidence type="ECO:0008006" key="3">
    <source>
        <dbReference type="Google" id="ProtNLM"/>
    </source>
</evidence>
<dbReference type="Proteomes" id="UP000002313">
    <property type="component" value="Chromosome IV"/>
</dbReference>
<gene>
    <name evidence="1" type="ORF">Eint_040180</name>
</gene>
<sequence length="434" mass="50954">MVAFGDICEDEIEAFLLSHIDIPYFRNNPSYISLWQRYYYKTKEPGVLFLMKYKKVSQYYHWIYVELSRLFMKNGHYGISRAILDMGIACNAYDKKVLKDEIEKIPLSTTVFSDHETSALINPKGFVALGKVWNSYRETLFYNRELFILDGEEISFEEYRSRIWSKKTALSCPRVSHRVETDVPSREEHSLNNKTRILSRGSCRIHNQDGRKRENNSAEVTENILASGQEIIIDDLIYYIKEVIDEKRYRMICISNEVSKDLMNRGDLLLHEVSKTTIDLIQKLDSNYVPPFNVKKLGSRMFLLYDFYYFGSLKSCLDVPTSIRSNIALYFMAQLADIFNEMKKVGLGFTSFSLESLCVSEDCRLKIVDFDWSLESPEINYGEIMRDFLQQYTNFPTDAPDITEKIRSELEKIKLKELIVKYKIHIYEKICKYP</sequence>
<dbReference type="RefSeq" id="XP_003072669.1">
    <property type="nucleotide sequence ID" value="XM_003072623.1"/>
</dbReference>
<dbReference type="KEGG" id="ein:Eint_040180"/>
<dbReference type="HOGENOM" id="CLU_677976_0_0_1"/>
<organism evidence="1 2">
    <name type="scientific">Encephalitozoon intestinalis (strain ATCC 50506)</name>
    <name type="common">Microsporidian parasite</name>
    <name type="synonym">Septata intestinalis</name>
    <dbReference type="NCBI Taxonomy" id="876142"/>
    <lineage>
        <taxon>Eukaryota</taxon>
        <taxon>Fungi</taxon>
        <taxon>Fungi incertae sedis</taxon>
        <taxon>Microsporidia</taxon>
        <taxon>Unikaryonidae</taxon>
        <taxon>Encephalitozoon</taxon>
    </lineage>
</organism>
<name>E0S6H4_ENCIT</name>
<reference evidence="1 2" key="1">
    <citation type="journal article" date="2010" name="Nat. Commun.">
        <title>The complete sequence of the smallest known nuclear genome from the microsporidian Encephalitozoon intestinalis.</title>
        <authorList>
            <person name="Corradi N."/>
            <person name="Pombert J.-F."/>
            <person name="Farinelli L."/>
            <person name="Didier E.S."/>
            <person name="Keeling P.J."/>
        </authorList>
    </citation>
    <scope>NUCLEOTIDE SEQUENCE [LARGE SCALE GENOMIC DNA]</scope>
    <source>
        <strain evidence="1 2">ATCC 50506</strain>
    </source>
</reference>
<dbReference type="OrthoDB" id="2192347at2759"/>
<dbReference type="SUPFAM" id="SSF56112">
    <property type="entry name" value="Protein kinase-like (PK-like)"/>
    <property type="match status" value="1"/>
</dbReference>
<accession>E0S6H4</accession>
<reference evidence="1 2" key="2">
    <citation type="journal article" date="2012" name="Proc. Natl. Acad. Sci. U.S.A.">
        <title>Gain and loss of multiple functionally related, horizontally transferred genes in the reduced genomes of two microsporidian parasites.</title>
        <authorList>
            <person name="Pombert J.-F."/>
            <person name="Selman M."/>
            <person name="Burki F."/>
            <person name="Bardell F.T."/>
            <person name="Farinelli L."/>
            <person name="Solter L.F."/>
            <person name="Whitman D.W."/>
            <person name="Weiss L.M."/>
            <person name="Corradi N."/>
            <person name="Keeling P.J."/>
        </authorList>
    </citation>
    <scope>NUCLEOTIDE SEQUENCE [LARGE SCALE GENOMIC DNA]</scope>
    <source>
        <strain evidence="1 2">ATCC 50506</strain>
    </source>
</reference>
<proteinExistence type="predicted"/>
<protein>
    <recommendedName>
        <fullName evidence="3">Protein kinase domain-containing protein</fullName>
    </recommendedName>
</protein>
<evidence type="ECO:0000313" key="2">
    <source>
        <dbReference type="Proteomes" id="UP000002313"/>
    </source>
</evidence>
<keyword evidence="2" id="KW-1185">Reference proteome</keyword>
<dbReference type="GeneID" id="9699073"/>
<dbReference type="InterPro" id="IPR011009">
    <property type="entry name" value="Kinase-like_dom_sf"/>
</dbReference>